<comment type="caution">
    <text evidence="1">The sequence shown here is derived from an EMBL/GenBank/DDBJ whole genome shotgun (WGS) entry which is preliminary data.</text>
</comment>
<dbReference type="AlphaFoldDB" id="A0A9Q0KEU5"/>
<gene>
    <name evidence="1" type="ORF">NE237_015717</name>
</gene>
<evidence type="ECO:0000313" key="2">
    <source>
        <dbReference type="Proteomes" id="UP001141806"/>
    </source>
</evidence>
<name>A0A9Q0KEU5_9MAGN</name>
<keyword evidence="2" id="KW-1185">Reference proteome</keyword>
<sequence>MLHYTWCPDQTLCHMLCINESVSSARTVVASYHRCYYWMAILCDMYYQHKTKRGYSEACRCTQPKQCLSTRDPEALLHKTYMELMLITNYLYQDIYCTSNSSGSCDHSPSHF</sequence>
<dbReference type="Proteomes" id="UP001141806">
    <property type="component" value="Unassembled WGS sequence"/>
</dbReference>
<proteinExistence type="predicted"/>
<organism evidence="1 2">
    <name type="scientific">Protea cynaroides</name>
    <dbReference type="NCBI Taxonomy" id="273540"/>
    <lineage>
        <taxon>Eukaryota</taxon>
        <taxon>Viridiplantae</taxon>
        <taxon>Streptophyta</taxon>
        <taxon>Embryophyta</taxon>
        <taxon>Tracheophyta</taxon>
        <taxon>Spermatophyta</taxon>
        <taxon>Magnoliopsida</taxon>
        <taxon>Proteales</taxon>
        <taxon>Proteaceae</taxon>
        <taxon>Protea</taxon>
    </lineage>
</organism>
<accession>A0A9Q0KEU5</accession>
<reference evidence="1" key="1">
    <citation type="journal article" date="2023" name="Plant J.">
        <title>The genome of the king protea, Protea cynaroides.</title>
        <authorList>
            <person name="Chang J."/>
            <person name="Duong T.A."/>
            <person name="Schoeman C."/>
            <person name="Ma X."/>
            <person name="Roodt D."/>
            <person name="Barker N."/>
            <person name="Li Z."/>
            <person name="Van de Peer Y."/>
            <person name="Mizrachi E."/>
        </authorList>
    </citation>
    <scope>NUCLEOTIDE SEQUENCE</scope>
    <source>
        <tissue evidence="1">Young leaves</tissue>
    </source>
</reference>
<evidence type="ECO:0000313" key="1">
    <source>
        <dbReference type="EMBL" id="KAJ4969016.1"/>
    </source>
</evidence>
<protein>
    <submittedName>
        <fullName evidence="1">Uncharacterized protein</fullName>
    </submittedName>
</protein>
<dbReference type="EMBL" id="JAMYWD010000006">
    <property type="protein sequence ID" value="KAJ4969016.1"/>
    <property type="molecule type" value="Genomic_DNA"/>
</dbReference>